<dbReference type="Proteomes" id="UP001596292">
    <property type="component" value="Unassembled WGS sequence"/>
</dbReference>
<evidence type="ECO:0000313" key="2">
    <source>
        <dbReference type="EMBL" id="MFC6789094.1"/>
    </source>
</evidence>
<feature type="domain" description="CheW-like" evidence="1">
    <location>
        <begin position="14"/>
        <end position="154"/>
    </location>
</feature>
<protein>
    <submittedName>
        <fullName evidence="2">Chemotaxis protein CheW</fullName>
    </submittedName>
</protein>
<dbReference type="InterPro" id="IPR036061">
    <property type="entry name" value="CheW-like_dom_sf"/>
</dbReference>
<dbReference type="SMART" id="SM00260">
    <property type="entry name" value="CheW"/>
    <property type="match status" value="1"/>
</dbReference>
<organism evidence="2 3">
    <name type="scientific">Methylobacterium komagatae</name>
    <dbReference type="NCBI Taxonomy" id="374425"/>
    <lineage>
        <taxon>Bacteria</taxon>
        <taxon>Pseudomonadati</taxon>
        <taxon>Pseudomonadota</taxon>
        <taxon>Alphaproteobacteria</taxon>
        <taxon>Hyphomicrobiales</taxon>
        <taxon>Methylobacteriaceae</taxon>
        <taxon>Methylobacterium</taxon>
    </lineage>
</organism>
<proteinExistence type="predicted"/>
<sequence length="154" mass="16615">MMAETAEDLQHTGGLQVVKVRIGSETFALDANIVREIIDPIPATRVAGARTHLDRIVNVRGNVVPLADIRERFGMAPVAATQDTRFVVIEVGIGGDPVVVALVADKVFEVAEVETGTAQQVPKVGTSWRPEYVKSIVKCGDEFVILPNVETILN</sequence>
<comment type="caution">
    <text evidence="2">The sequence shown here is derived from an EMBL/GenBank/DDBJ whole genome shotgun (WGS) entry which is preliminary data.</text>
</comment>
<dbReference type="PANTHER" id="PTHR22617">
    <property type="entry name" value="CHEMOTAXIS SENSOR HISTIDINE KINASE-RELATED"/>
    <property type="match status" value="1"/>
</dbReference>
<evidence type="ECO:0000313" key="3">
    <source>
        <dbReference type="Proteomes" id="UP001596292"/>
    </source>
</evidence>
<evidence type="ECO:0000259" key="1">
    <source>
        <dbReference type="PROSITE" id="PS50851"/>
    </source>
</evidence>
<gene>
    <name evidence="2" type="ORF">ACFQE0_05290</name>
</gene>
<dbReference type="Pfam" id="PF01584">
    <property type="entry name" value="CheW"/>
    <property type="match status" value="1"/>
</dbReference>
<dbReference type="InterPro" id="IPR039315">
    <property type="entry name" value="CheW"/>
</dbReference>
<dbReference type="InterPro" id="IPR002545">
    <property type="entry name" value="CheW-lke_dom"/>
</dbReference>
<dbReference type="SUPFAM" id="SSF50341">
    <property type="entry name" value="CheW-like"/>
    <property type="match status" value="1"/>
</dbReference>
<reference evidence="3" key="1">
    <citation type="journal article" date="2019" name="Int. J. Syst. Evol. Microbiol.">
        <title>The Global Catalogue of Microorganisms (GCM) 10K type strain sequencing project: providing services to taxonomists for standard genome sequencing and annotation.</title>
        <authorList>
            <consortium name="The Broad Institute Genomics Platform"/>
            <consortium name="The Broad Institute Genome Sequencing Center for Infectious Disease"/>
            <person name="Wu L."/>
            <person name="Ma J."/>
        </authorList>
    </citation>
    <scope>NUCLEOTIDE SEQUENCE [LARGE SCALE GENOMIC DNA]</scope>
    <source>
        <strain evidence="3">CCUG 48316</strain>
    </source>
</reference>
<dbReference type="Gene3D" id="2.30.30.40">
    <property type="entry name" value="SH3 Domains"/>
    <property type="match status" value="1"/>
</dbReference>
<dbReference type="EMBL" id="JBHSWN010000001">
    <property type="protein sequence ID" value="MFC6789094.1"/>
    <property type="molecule type" value="Genomic_DNA"/>
</dbReference>
<dbReference type="Gene3D" id="2.40.50.180">
    <property type="entry name" value="CheA-289, Domain 4"/>
    <property type="match status" value="1"/>
</dbReference>
<dbReference type="PANTHER" id="PTHR22617:SF23">
    <property type="entry name" value="CHEMOTAXIS PROTEIN CHEW"/>
    <property type="match status" value="1"/>
</dbReference>
<keyword evidence="3" id="KW-1185">Reference proteome</keyword>
<dbReference type="RefSeq" id="WP_378967765.1">
    <property type="nucleotide sequence ID" value="NZ_JBHSWN010000001.1"/>
</dbReference>
<name>A0ABW2BGR0_9HYPH</name>
<accession>A0ABW2BGR0</accession>
<dbReference type="PROSITE" id="PS50851">
    <property type="entry name" value="CHEW"/>
    <property type="match status" value="1"/>
</dbReference>